<dbReference type="OMA" id="EIHRIHA"/>
<keyword evidence="4" id="KW-0109">Calcium transport</keyword>
<dbReference type="InterPro" id="IPR036465">
    <property type="entry name" value="vWFA_dom_sf"/>
</dbReference>
<dbReference type="InterPro" id="IPR051173">
    <property type="entry name" value="Ca_channel_alpha-2/delta"/>
</dbReference>
<keyword evidence="6" id="KW-0812">Transmembrane</keyword>
<dbReference type="SUPFAM" id="SSF53300">
    <property type="entry name" value="vWA-like"/>
    <property type="match status" value="1"/>
</dbReference>
<dbReference type="GO" id="GO:0046872">
    <property type="term" value="F:metal ion binding"/>
    <property type="evidence" value="ECO:0007669"/>
    <property type="project" value="UniProtKB-KW"/>
</dbReference>
<evidence type="ECO:0000256" key="15">
    <source>
        <dbReference type="ARBA" id="ARBA00023180"/>
    </source>
</evidence>
<keyword evidence="9" id="KW-0106">Calcium</keyword>
<evidence type="ECO:0000313" key="19">
    <source>
        <dbReference type="EnsemblMetazoa" id="XP_038061473.1"/>
    </source>
</evidence>
<evidence type="ECO:0000256" key="2">
    <source>
        <dbReference type="ARBA" id="ARBA00007060"/>
    </source>
</evidence>
<evidence type="ECO:0000256" key="4">
    <source>
        <dbReference type="ARBA" id="ARBA00022568"/>
    </source>
</evidence>
<sequence length="1239" mass="140147">MTRWMASNLRLLLLAALLVEVSSDVSIDGAGVEEWAAAFGSELYELSLKYSGAEFIRQEYERRDDVHVERVNGIKVVQEMATKMENMLENKVLAVKKLRDKVEEAHEMYDYNPDIQFEYFNSNLVNTNTTGRNDRDLHLRKTFDLTPNEHFNDIPVNIINSTVQVAANVYNFGTEVLNGIAETEVLNEVFQENYERDPTLTWQYFGHNTGFFRNYPGIEWEPDSRGLDLYDCRKRGWYISSATSPKDVVILVDTSGSMTGSRHEVAKHTVNTIMSTLGDDDFFNVISFGDTTSFIRSCFNGTLVQANADNKNLIKQGLKQMPKPQKIADFELALVEAFELLESFQKKVRKFNNTGLGANCNQAIMLITDGAHETYEEVFDKYNEDRHVRVFTYLIGADIKDDPNVKWMSCNNKGYYTRIGAFADVEENASKYIHVLSRPMVIEQDHITVWTNVYMDTLVNEGLQLMTTVSQPVFNKKESNREQGILLGVAGVDVPVKELLKLTPAYKLGVNGYPFAITNNGYILYHPDLRPRDENGELKPNYNSVDLAEVELSDIDEQEYERTSLELVQNKLRTAMVDRETGYMNMTVRMHSKDMKRLHFRLNHYYYTDLAGTPFSLGIVLSDRAAGDSQLIGLETFTVPSGNGSEGAVGDLCLLKEGLENLFNDTEAAVLANWIYCNLNNTEGMTMTRPQALEKYLRLAMENSGYLSAKCDPELINHVIFDAKVTQPIVSYWEGIYEAPSRTPPMLSNETLARQALYQALCDNETMPTEPQTTAVYANSTDFLITNPTDGWLSVQPTTSPSVNQTTSNATDIPMTLNLTSPAFFGVTQEEQMTTQKDDVVTTNAPEMTTNDGSLWDGVILSFVGTMGGLTRIFPNPYATQKSKFAEEFPNTIEEEYYQRAAETSTQKFIYSVPLQGQEDGYTADGSEYLVTASAPVLVTKDGKRSIAAAIGLQMLSDFLKDMFLETTTMHRQDCNSVAFDCELTCYNESVGCYLLDEHGYIVMSKEQQEIGMHFASLTEYARVFDRMLDTGVYVEIKQIDYQAMCQETVMHISAASHLLDPLISISTFLMGFTKQVILLLSQVGLYYSWEVSYAEGTVVTEEVISTPCDKEMTYYSANSDRLPQTSFIQKQCEDCKKSYSMDAVPHSNLILLIVDKDCTCDILRPKHLEPVKVEYNSSRWCQRLRTQVHRRRPEPCHSQHPLENSTDCGRGSWLCPSLPWILLMLLVKSILTYVSSRT</sequence>
<dbReference type="Proteomes" id="UP000887568">
    <property type="component" value="Unplaced"/>
</dbReference>
<dbReference type="SMART" id="SM00327">
    <property type="entry name" value="VWA"/>
    <property type="match status" value="1"/>
</dbReference>
<dbReference type="FunFam" id="3.30.450.20:FF:000012">
    <property type="entry name" value="Calcium channel, voltage-dependent, alpha2/delta subunit 3"/>
    <property type="match status" value="1"/>
</dbReference>
<dbReference type="GeneID" id="119732145"/>
<dbReference type="InterPro" id="IPR013608">
    <property type="entry name" value="VWA_N"/>
</dbReference>
<keyword evidence="13" id="KW-0472">Membrane</keyword>
<dbReference type="FunFam" id="3.40.50.410:FF:000007">
    <property type="entry name" value="Calcium voltage-gated channel auxiliary subunit alpha2delta 3"/>
    <property type="match status" value="1"/>
</dbReference>
<dbReference type="OrthoDB" id="10054666at2759"/>
<dbReference type="RefSeq" id="XP_038061473.1">
    <property type="nucleotide sequence ID" value="XM_038205545.1"/>
</dbReference>
<dbReference type="GO" id="GO:0005245">
    <property type="term" value="F:voltage-gated calcium channel activity"/>
    <property type="evidence" value="ECO:0007669"/>
    <property type="project" value="TreeGrafter"/>
</dbReference>
<evidence type="ECO:0000256" key="9">
    <source>
        <dbReference type="ARBA" id="ARBA00022837"/>
    </source>
</evidence>
<dbReference type="EnsemblMetazoa" id="XM_038205545.1">
    <property type="protein sequence ID" value="XP_038061473.1"/>
    <property type="gene ID" value="LOC119732145"/>
</dbReference>
<keyword evidence="14" id="KW-1015">Disulfide bond</keyword>
<evidence type="ECO:0000256" key="14">
    <source>
        <dbReference type="ARBA" id="ARBA00023157"/>
    </source>
</evidence>
<dbReference type="Gene3D" id="3.30.450.20">
    <property type="entry name" value="PAS domain"/>
    <property type="match status" value="1"/>
</dbReference>
<name>A0A914ACL3_PATMI</name>
<evidence type="ECO:0000256" key="1">
    <source>
        <dbReference type="ARBA" id="ARBA00004479"/>
    </source>
</evidence>
<organism evidence="19 20">
    <name type="scientific">Patiria miniata</name>
    <name type="common">Bat star</name>
    <name type="synonym">Asterina miniata</name>
    <dbReference type="NCBI Taxonomy" id="46514"/>
    <lineage>
        <taxon>Eukaryota</taxon>
        <taxon>Metazoa</taxon>
        <taxon>Echinodermata</taxon>
        <taxon>Eleutherozoa</taxon>
        <taxon>Asterozoa</taxon>
        <taxon>Asteroidea</taxon>
        <taxon>Valvatacea</taxon>
        <taxon>Valvatida</taxon>
        <taxon>Asterinidae</taxon>
        <taxon>Patiria</taxon>
    </lineage>
</organism>
<evidence type="ECO:0000313" key="20">
    <source>
        <dbReference type="Proteomes" id="UP000887568"/>
    </source>
</evidence>
<dbReference type="InterPro" id="IPR013680">
    <property type="entry name" value="VDCC_a2/dsu"/>
</dbReference>
<evidence type="ECO:0000256" key="16">
    <source>
        <dbReference type="ARBA" id="ARBA00023303"/>
    </source>
</evidence>
<accession>A0A914ACL3</accession>
<dbReference type="InterPro" id="IPR002035">
    <property type="entry name" value="VWF_A"/>
</dbReference>
<dbReference type="GO" id="GO:0005891">
    <property type="term" value="C:voltage-gated calcium channel complex"/>
    <property type="evidence" value="ECO:0007669"/>
    <property type="project" value="TreeGrafter"/>
</dbReference>
<feature type="signal peptide" evidence="17">
    <location>
        <begin position="1"/>
        <end position="23"/>
    </location>
</feature>
<evidence type="ECO:0000256" key="7">
    <source>
        <dbReference type="ARBA" id="ARBA00022723"/>
    </source>
</evidence>
<feature type="domain" description="VWFA" evidence="18">
    <location>
        <begin position="247"/>
        <end position="436"/>
    </location>
</feature>
<keyword evidence="12" id="KW-0406">Ion transport</keyword>
<evidence type="ECO:0000256" key="11">
    <source>
        <dbReference type="ARBA" id="ARBA00022989"/>
    </source>
</evidence>
<dbReference type="AlphaFoldDB" id="A0A914ACL3"/>
<evidence type="ECO:0000256" key="8">
    <source>
        <dbReference type="ARBA" id="ARBA00022729"/>
    </source>
</evidence>
<comment type="subcellular location">
    <subcellularLocation>
        <location evidence="1">Membrane</location>
        <topology evidence="1">Single-pass type I membrane protein</topology>
    </subcellularLocation>
</comment>
<keyword evidence="3" id="KW-0813">Transport</keyword>
<feature type="chain" id="PRO_5037800889" description="VWFA domain-containing protein" evidence="17">
    <location>
        <begin position="24"/>
        <end position="1239"/>
    </location>
</feature>
<dbReference type="Pfam" id="PF08473">
    <property type="entry name" value="VGCC_alpha2"/>
    <property type="match status" value="1"/>
</dbReference>
<evidence type="ECO:0000256" key="13">
    <source>
        <dbReference type="ARBA" id="ARBA00023136"/>
    </source>
</evidence>
<keyword evidence="11" id="KW-1133">Transmembrane helix</keyword>
<dbReference type="PROSITE" id="PS50234">
    <property type="entry name" value="VWFA"/>
    <property type="match status" value="1"/>
</dbReference>
<keyword evidence="5" id="KW-0107">Calcium channel</keyword>
<proteinExistence type="inferred from homology"/>
<keyword evidence="20" id="KW-1185">Reference proteome</keyword>
<keyword evidence="10" id="KW-0851">Voltage-gated channel</keyword>
<dbReference type="PANTHER" id="PTHR10166:SF37">
    <property type="entry name" value="STOLID, ISOFORM H"/>
    <property type="match status" value="1"/>
</dbReference>
<dbReference type="Gene3D" id="3.40.50.410">
    <property type="entry name" value="von Willebrand factor, type A domain"/>
    <property type="match status" value="1"/>
</dbReference>
<evidence type="ECO:0000256" key="17">
    <source>
        <dbReference type="SAM" id="SignalP"/>
    </source>
</evidence>
<keyword evidence="16" id="KW-0407">Ion channel</keyword>
<comment type="similarity">
    <text evidence="2">Belongs to the calcium channel subunit alpha-2/delta family.</text>
</comment>
<evidence type="ECO:0000256" key="10">
    <source>
        <dbReference type="ARBA" id="ARBA00022882"/>
    </source>
</evidence>
<reference evidence="19" key="1">
    <citation type="submission" date="2022-11" db="UniProtKB">
        <authorList>
            <consortium name="EnsemblMetazoa"/>
        </authorList>
    </citation>
    <scope>IDENTIFICATION</scope>
</reference>
<keyword evidence="8 17" id="KW-0732">Signal</keyword>
<keyword evidence="7" id="KW-0479">Metal-binding</keyword>
<evidence type="ECO:0000256" key="5">
    <source>
        <dbReference type="ARBA" id="ARBA00022673"/>
    </source>
</evidence>
<dbReference type="PANTHER" id="PTHR10166">
    <property type="entry name" value="VOLTAGE-DEPENDENT CALCIUM CHANNEL SUBUNIT ALPHA-2/DELTA-RELATED"/>
    <property type="match status" value="1"/>
</dbReference>
<protein>
    <recommendedName>
        <fullName evidence="18">VWFA domain-containing protein</fullName>
    </recommendedName>
</protein>
<dbReference type="Pfam" id="PF00092">
    <property type="entry name" value="VWA"/>
    <property type="match status" value="1"/>
</dbReference>
<evidence type="ECO:0000256" key="6">
    <source>
        <dbReference type="ARBA" id="ARBA00022692"/>
    </source>
</evidence>
<evidence type="ECO:0000259" key="18">
    <source>
        <dbReference type="PROSITE" id="PS50234"/>
    </source>
</evidence>
<keyword evidence="15" id="KW-0325">Glycoprotein</keyword>
<evidence type="ECO:0000256" key="12">
    <source>
        <dbReference type="ARBA" id="ARBA00023065"/>
    </source>
</evidence>
<evidence type="ECO:0000256" key="3">
    <source>
        <dbReference type="ARBA" id="ARBA00022448"/>
    </source>
</evidence>
<dbReference type="Pfam" id="PF08399">
    <property type="entry name" value="VWA_N"/>
    <property type="match status" value="1"/>
</dbReference>